<evidence type="ECO:0000313" key="1">
    <source>
        <dbReference type="EMBL" id="CAD7015006.1"/>
    </source>
</evidence>
<organism evidence="1 2">
    <name type="scientific">Ceratitis capitata</name>
    <name type="common">Mediterranean fruit fly</name>
    <name type="synonym">Tephritis capitata</name>
    <dbReference type="NCBI Taxonomy" id="7213"/>
    <lineage>
        <taxon>Eukaryota</taxon>
        <taxon>Metazoa</taxon>
        <taxon>Ecdysozoa</taxon>
        <taxon>Arthropoda</taxon>
        <taxon>Hexapoda</taxon>
        <taxon>Insecta</taxon>
        <taxon>Pterygota</taxon>
        <taxon>Neoptera</taxon>
        <taxon>Endopterygota</taxon>
        <taxon>Diptera</taxon>
        <taxon>Brachycera</taxon>
        <taxon>Muscomorpha</taxon>
        <taxon>Tephritoidea</taxon>
        <taxon>Tephritidae</taxon>
        <taxon>Ceratitis</taxon>
        <taxon>Ceratitis</taxon>
    </lineage>
</organism>
<evidence type="ECO:0000313" key="2">
    <source>
        <dbReference type="Proteomes" id="UP000606786"/>
    </source>
</evidence>
<protein>
    <submittedName>
        <fullName evidence="1">(Mediterranean fruit fly) hypothetical protein</fullName>
    </submittedName>
</protein>
<sequence>MTRHYYRQRRKQTNFMTVTLELKQQESKETTAAGKRMSLHRRYVSLIIHTTIVEMRNKPLRMVSSNNKCPTRPGPKYIHTYTYVYKYLPSPFSYLLRSWSANNNAGP</sequence>
<reference evidence="1" key="1">
    <citation type="submission" date="2020-11" db="EMBL/GenBank/DDBJ databases">
        <authorList>
            <person name="Whitehead M."/>
        </authorList>
    </citation>
    <scope>NUCLEOTIDE SEQUENCE</scope>
    <source>
        <strain evidence="1">EGII</strain>
    </source>
</reference>
<dbReference type="AlphaFoldDB" id="A0A811VHT8"/>
<comment type="caution">
    <text evidence="1">The sequence shown here is derived from an EMBL/GenBank/DDBJ whole genome shotgun (WGS) entry which is preliminary data.</text>
</comment>
<dbReference type="Proteomes" id="UP000606786">
    <property type="component" value="Unassembled WGS sequence"/>
</dbReference>
<dbReference type="EMBL" id="CAJHJT010000056">
    <property type="protein sequence ID" value="CAD7015006.1"/>
    <property type="molecule type" value="Genomic_DNA"/>
</dbReference>
<proteinExistence type="predicted"/>
<accession>A0A811VHT8</accession>
<keyword evidence="2" id="KW-1185">Reference proteome</keyword>
<gene>
    <name evidence="1" type="ORF">CCAP1982_LOCUS22963</name>
</gene>
<name>A0A811VHT8_CERCA</name>